<proteinExistence type="predicted"/>
<evidence type="ECO:0008006" key="3">
    <source>
        <dbReference type="Google" id="ProtNLM"/>
    </source>
</evidence>
<evidence type="ECO:0000313" key="2">
    <source>
        <dbReference type="Proteomes" id="UP000321049"/>
    </source>
</evidence>
<dbReference type="Proteomes" id="UP000321049">
    <property type="component" value="Unassembled WGS sequence"/>
</dbReference>
<dbReference type="EMBL" id="BJWH01000011">
    <property type="protein sequence ID" value="GEL98778.1"/>
    <property type="molecule type" value="Genomic_DNA"/>
</dbReference>
<reference evidence="1 2" key="1">
    <citation type="submission" date="2019-07" db="EMBL/GenBank/DDBJ databases">
        <title>Whole genome shotgun sequence of Cellulomonas terrae NBRC 100819.</title>
        <authorList>
            <person name="Hosoyama A."/>
            <person name="Uohara A."/>
            <person name="Ohji S."/>
            <person name="Ichikawa N."/>
        </authorList>
    </citation>
    <scope>NUCLEOTIDE SEQUENCE [LARGE SCALE GENOMIC DNA]</scope>
    <source>
        <strain evidence="1 2">NBRC 100819</strain>
    </source>
</reference>
<dbReference type="AlphaFoldDB" id="A0A511JLA9"/>
<dbReference type="InterPro" id="IPR037079">
    <property type="entry name" value="AF2212/PG0164-like_sf"/>
</dbReference>
<dbReference type="SUPFAM" id="SSF141694">
    <property type="entry name" value="AF2212/PG0164-like"/>
    <property type="match status" value="1"/>
</dbReference>
<comment type="caution">
    <text evidence="1">The sequence shown here is derived from an EMBL/GenBank/DDBJ whole genome shotgun (WGS) entry which is preliminary data.</text>
</comment>
<dbReference type="Pfam" id="PF08922">
    <property type="entry name" value="DUF1905"/>
    <property type="match status" value="1"/>
</dbReference>
<dbReference type="Gene3D" id="2.40.30.100">
    <property type="entry name" value="AF2212/PG0164-like"/>
    <property type="match status" value="1"/>
</dbReference>
<accession>A0A511JLA9</accession>
<protein>
    <recommendedName>
        <fullName evidence="3">DUF1905 domain-containing protein</fullName>
    </recommendedName>
</protein>
<dbReference type="InterPro" id="IPR015018">
    <property type="entry name" value="DUF1905"/>
</dbReference>
<dbReference type="RefSeq" id="WP_146846286.1">
    <property type="nucleotide sequence ID" value="NZ_BJWH01000011.1"/>
</dbReference>
<organism evidence="1 2">
    <name type="scientific">Cellulomonas terrae</name>
    <dbReference type="NCBI Taxonomy" id="311234"/>
    <lineage>
        <taxon>Bacteria</taxon>
        <taxon>Bacillati</taxon>
        <taxon>Actinomycetota</taxon>
        <taxon>Actinomycetes</taxon>
        <taxon>Micrococcales</taxon>
        <taxon>Cellulomonadaceae</taxon>
        <taxon>Cellulomonas</taxon>
    </lineage>
</organism>
<sequence length="98" mass="10886">MTYEFEALLWLWDARKTDAWTFVSLPTQVADEVLDLVGDSARGFGSVRVEVTVGATVWRTSIFPSTDTYVLPVKKAVRRAEGLDVGDTVHVELTLVDV</sequence>
<evidence type="ECO:0000313" key="1">
    <source>
        <dbReference type="EMBL" id="GEL98778.1"/>
    </source>
</evidence>
<name>A0A511JLA9_9CELL</name>
<gene>
    <name evidence="1" type="ORF">CTE05_23250</name>
</gene>
<dbReference type="OrthoDB" id="9808666at2"/>
<keyword evidence="2" id="KW-1185">Reference proteome</keyword>